<reference evidence="3 4" key="1">
    <citation type="submission" date="2015-09" db="EMBL/GenBank/DDBJ databases">
        <title>Draft genome of the parasitic nematode Teladorsagia circumcincta isolate WARC Sus (inbred).</title>
        <authorList>
            <person name="Mitreva M."/>
        </authorList>
    </citation>
    <scope>NUCLEOTIDE SEQUENCE [LARGE SCALE GENOMIC DNA]</scope>
    <source>
        <strain evidence="3 4">S</strain>
    </source>
</reference>
<gene>
    <name evidence="3" type="ORF">TELCIR_22334</name>
</gene>
<keyword evidence="2" id="KW-1133">Transmembrane helix</keyword>
<name>A0A2G9TE77_TELCI</name>
<evidence type="ECO:0000313" key="3">
    <source>
        <dbReference type="EMBL" id="PIO56267.1"/>
    </source>
</evidence>
<dbReference type="GO" id="GO:0016020">
    <property type="term" value="C:membrane"/>
    <property type="evidence" value="ECO:0007669"/>
    <property type="project" value="InterPro"/>
</dbReference>
<dbReference type="InterPro" id="IPR004151">
    <property type="entry name" value="7TM_GPCR_serpentine_rcpt_Sre"/>
</dbReference>
<dbReference type="EMBL" id="KZ379378">
    <property type="protein sequence ID" value="PIO56267.1"/>
    <property type="molecule type" value="Genomic_DNA"/>
</dbReference>
<keyword evidence="4" id="KW-1185">Reference proteome</keyword>
<evidence type="ECO:0000256" key="2">
    <source>
        <dbReference type="SAM" id="Phobius"/>
    </source>
</evidence>
<comment type="similarity">
    <text evidence="1">Belongs to the nematode receptor-like protein sre family.</text>
</comment>
<protein>
    <submittedName>
        <fullName evidence="3">Uncharacterized protein</fullName>
    </submittedName>
</protein>
<proteinExistence type="inferred from homology"/>
<keyword evidence="2" id="KW-0812">Transmembrane</keyword>
<dbReference type="Proteomes" id="UP000230423">
    <property type="component" value="Unassembled WGS sequence"/>
</dbReference>
<keyword evidence="2" id="KW-0472">Membrane</keyword>
<feature type="non-terminal residue" evidence="3">
    <location>
        <position position="1"/>
    </location>
</feature>
<dbReference type="Pfam" id="PF03125">
    <property type="entry name" value="Sre"/>
    <property type="match status" value="1"/>
</dbReference>
<evidence type="ECO:0000313" key="4">
    <source>
        <dbReference type="Proteomes" id="UP000230423"/>
    </source>
</evidence>
<sequence>YIPWSLVGLCVIMAGVTTTVMFLRLLRRNQRRYNRLVIEPSINNETTMQYTLSLRFQLNENIRSMK</sequence>
<organism evidence="3 4">
    <name type="scientific">Teladorsagia circumcincta</name>
    <name type="common">Brown stomach worm</name>
    <name type="synonym">Ostertagia circumcincta</name>
    <dbReference type="NCBI Taxonomy" id="45464"/>
    <lineage>
        <taxon>Eukaryota</taxon>
        <taxon>Metazoa</taxon>
        <taxon>Ecdysozoa</taxon>
        <taxon>Nematoda</taxon>
        <taxon>Chromadorea</taxon>
        <taxon>Rhabditida</taxon>
        <taxon>Rhabditina</taxon>
        <taxon>Rhabditomorpha</taxon>
        <taxon>Strongyloidea</taxon>
        <taxon>Trichostrongylidae</taxon>
        <taxon>Teladorsagia</taxon>
    </lineage>
</organism>
<dbReference type="AlphaFoldDB" id="A0A2G9TE77"/>
<accession>A0A2G9TE77</accession>
<evidence type="ECO:0000256" key="1">
    <source>
        <dbReference type="ARBA" id="ARBA00006803"/>
    </source>
</evidence>
<feature type="transmembrane region" description="Helical" evidence="2">
    <location>
        <begin position="6"/>
        <end position="26"/>
    </location>
</feature>
<feature type="non-terminal residue" evidence="3">
    <location>
        <position position="66"/>
    </location>
</feature>
<dbReference type="GO" id="GO:0007606">
    <property type="term" value="P:sensory perception of chemical stimulus"/>
    <property type="evidence" value="ECO:0007669"/>
    <property type="project" value="InterPro"/>
</dbReference>